<organism evidence="1 2">
    <name type="scientific">Cryomyces antarcticus</name>
    <dbReference type="NCBI Taxonomy" id="329879"/>
    <lineage>
        <taxon>Eukaryota</taxon>
        <taxon>Fungi</taxon>
        <taxon>Dikarya</taxon>
        <taxon>Ascomycota</taxon>
        <taxon>Pezizomycotina</taxon>
        <taxon>Dothideomycetes</taxon>
        <taxon>Dothideomycetes incertae sedis</taxon>
        <taxon>Cryomyces</taxon>
    </lineage>
</organism>
<name>A0ABR0LTU7_9PEZI</name>
<accession>A0ABR0LTU7</accession>
<reference evidence="1 2" key="1">
    <citation type="submission" date="2023-08" db="EMBL/GenBank/DDBJ databases">
        <title>Black Yeasts Isolated from many extreme environments.</title>
        <authorList>
            <person name="Coleine C."/>
            <person name="Stajich J.E."/>
            <person name="Selbmann L."/>
        </authorList>
    </citation>
    <scope>NUCLEOTIDE SEQUENCE [LARGE SCALE GENOMIC DNA]</scope>
    <source>
        <strain evidence="1 2">CCFEE 536</strain>
    </source>
</reference>
<gene>
    <name evidence="1" type="ORF">LTR16_011120</name>
</gene>
<sequence length="122" mass="13426">MVLARSLDHGRLEVCLHREEEVEHREKDHGGSRQEVAASRVFWPGYDARLMDLDGCQSCLALYHQVCLAGRNLADPVHGHLVLDWENPNVGLQVGLRVGLAYGVVGDVNLDDLATSAEGGWL</sequence>
<proteinExistence type="predicted"/>
<comment type="caution">
    <text evidence="1">The sequence shown here is derived from an EMBL/GenBank/DDBJ whole genome shotgun (WGS) entry which is preliminary data.</text>
</comment>
<protein>
    <submittedName>
        <fullName evidence="1">Uncharacterized protein</fullName>
    </submittedName>
</protein>
<dbReference type="EMBL" id="JAVRRA010011574">
    <property type="protein sequence ID" value="KAK5240088.1"/>
    <property type="molecule type" value="Genomic_DNA"/>
</dbReference>
<evidence type="ECO:0000313" key="1">
    <source>
        <dbReference type="EMBL" id="KAK5240088.1"/>
    </source>
</evidence>
<dbReference type="Proteomes" id="UP001357485">
    <property type="component" value="Unassembled WGS sequence"/>
</dbReference>
<evidence type="ECO:0000313" key="2">
    <source>
        <dbReference type="Proteomes" id="UP001357485"/>
    </source>
</evidence>
<keyword evidence="2" id="KW-1185">Reference proteome</keyword>